<keyword evidence="1" id="KW-0472">Membrane</keyword>
<dbReference type="Proteomes" id="UP001595818">
    <property type="component" value="Unassembled WGS sequence"/>
</dbReference>
<name>A0ABV9SV24_9BACT</name>
<keyword evidence="1" id="KW-0812">Transmembrane</keyword>
<keyword evidence="3" id="KW-1185">Reference proteome</keyword>
<evidence type="ECO:0000256" key="1">
    <source>
        <dbReference type="SAM" id="Phobius"/>
    </source>
</evidence>
<feature type="transmembrane region" description="Helical" evidence="1">
    <location>
        <begin position="40"/>
        <end position="58"/>
    </location>
</feature>
<protein>
    <submittedName>
        <fullName evidence="2">DUF6728 family protein</fullName>
    </submittedName>
</protein>
<dbReference type="Pfam" id="PF20498">
    <property type="entry name" value="DUF6728"/>
    <property type="match status" value="1"/>
</dbReference>
<comment type="caution">
    <text evidence="2">The sequence shown here is derived from an EMBL/GenBank/DDBJ whole genome shotgun (WGS) entry which is preliminary data.</text>
</comment>
<evidence type="ECO:0000313" key="3">
    <source>
        <dbReference type="Proteomes" id="UP001595818"/>
    </source>
</evidence>
<evidence type="ECO:0000313" key="2">
    <source>
        <dbReference type="EMBL" id="MFC4870140.1"/>
    </source>
</evidence>
<proteinExistence type="predicted"/>
<gene>
    <name evidence="2" type="ORF">ACFPFU_00460</name>
</gene>
<sequence length="62" mass="7368">MSNKIKEFFQLGEVGGYFIRVFRKLDPDQKSNFNLRMMHGINRISILVFLAALILWIIRRLV</sequence>
<accession>A0ABV9SV24</accession>
<keyword evidence="1" id="KW-1133">Transmembrane helix</keyword>
<dbReference type="InterPro" id="IPR046615">
    <property type="entry name" value="DUF6728"/>
</dbReference>
<organism evidence="2 3">
    <name type="scientific">Negadavirga shengliensis</name>
    <dbReference type="NCBI Taxonomy" id="1389218"/>
    <lineage>
        <taxon>Bacteria</taxon>
        <taxon>Pseudomonadati</taxon>
        <taxon>Bacteroidota</taxon>
        <taxon>Cytophagia</taxon>
        <taxon>Cytophagales</taxon>
        <taxon>Cyclobacteriaceae</taxon>
        <taxon>Negadavirga</taxon>
    </lineage>
</organism>
<dbReference type="RefSeq" id="WP_377060421.1">
    <property type="nucleotide sequence ID" value="NZ_JBHSJJ010000001.1"/>
</dbReference>
<reference evidence="3" key="1">
    <citation type="journal article" date="2019" name="Int. J. Syst. Evol. Microbiol.">
        <title>The Global Catalogue of Microorganisms (GCM) 10K type strain sequencing project: providing services to taxonomists for standard genome sequencing and annotation.</title>
        <authorList>
            <consortium name="The Broad Institute Genomics Platform"/>
            <consortium name="The Broad Institute Genome Sequencing Center for Infectious Disease"/>
            <person name="Wu L."/>
            <person name="Ma J."/>
        </authorList>
    </citation>
    <scope>NUCLEOTIDE SEQUENCE [LARGE SCALE GENOMIC DNA]</scope>
    <source>
        <strain evidence="3">CGMCC 4.7466</strain>
    </source>
</reference>
<dbReference type="EMBL" id="JBHSJJ010000001">
    <property type="protein sequence ID" value="MFC4870140.1"/>
    <property type="molecule type" value="Genomic_DNA"/>
</dbReference>